<organism evidence="3">
    <name type="scientific">Puccinia triticina (isolate 1-1 / race 1 (BBBD))</name>
    <name type="common">Brown leaf rust fungus</name>
    <dbReference type="NCBI Taxonomy" id="630390"/>
    <lineage>
        <taxon>Eukaryota</taxon>
        <taxon>Fungi</taxon>
        <taxon>Dikarya</taxon>
        <taxon>Basidiomycota</taxon>
        <taxon>Pucciniomycotina</taxon>
        <taxon>Pucciniomycetes</taxon>
        <taxon>Pucciniales</taxon>
        <taxon>Pucciniaceae</taxon>
        <taxon>Puccinia</taxon>
    </lineage>
</organism>
<keyword evidence="2" id="KW-0472">Membrane</keyword>
<dbReference type="InterPro" id="IPR000718">
    <property type="entry name" value="Peptidase_M13"/>
</dbReference>
<reference evidence="3" key="2">
    <citation type="submission" date="2016-05" db="EMBL/GenBank/DDBJ databases">
        <title>Comparative analysis highlights variable genome content of wheat rusts and divergence of the mating loci.</title>
        <authorList>
            <person name="Cuomo C.A."/>
            <person name="Bakkeren G."/>
            <person name="Szabo L."/>
            <person name="Khalil H."/>
            <person name="Joly D."/>
            <person name="Goldberg J."/>
            <person name="Young S."/>
            <person name="Zeng Q."/>
            <person name="Fellers J."/>
        </authorList>
    </citation>
    <scope>NUCLEOTIDE SEQUENCE [LARGE SCALE GENOMIC DNA]</scope>
    <source>
        <strain evidence="3">1-1 BBBD Race 1</strain>
    </source>
</reference>
<feature type="region of interest" description="Disordered" evidence="1">
    <location>
        <begin position="409"/>
        <end position="429"/>
    </location>
</feature>
<dbReference type="OrthoDB" id="6475849at2759"/>
<gene>
    <name evidence="3" type="ORF">PTTG_01361</name>
</gene>
<keyword evidence="2" id="KW-1133">Transmembrane helix</keyword>
<feature type="transmembrane region" description="Helical" evidence="2">
    <location>
        <begin position="39"/>
        <end position="59"/>
    </location>
</feature>
<dbReference type="GO" id="GO:0006508">
    <property type="term" value="P:proteolysis"/>
    <property type="evidence" value="ECO:0007669"/>
    <property type="project" value="InterPro"/>
</dbReference>
<reference evidence="4 5" key="3">
    <citation type="journal article" date="2017" name="G3 (Bethesda)">
        <title>Comparative analysis highlights variable genome content of wheat rusts and divergence of the mating loci.</title>
        <authorList>
            <person name="Cuomo C.A."/>
            <person name="Bakkeren G."/>
            <person name="Khalil H.B."/>
            <person name="Panwar V."/>
            <person name="Joly D."/>
            <person name="Linning R."/>
            <person name="Sakthikumar S."/>
            <person name="Song X."/>
            <person name="Adiconis X."/>
            <person name="Fan L."/>
            <person name="Goldberg J.M."/>
            <person name="Levin J.Z."/>
            <person name="Young S."/>
            <person name="Zeng Q."/>
            <person name="Anikster Y."/>
            <person name="Bruce M."/>
            <person name="Wang M."/>
            <person name="Yin C."/>
            <person name="McCallum B."/>
            <person name="Szabo L.J."/>
            <person name="Hulbert S."/>
            <person name="Chen X."/>
            <person name="Fellers J.P."/>
        </authorList>
    </citation>
    <scope>NUCLEOTIDE SEQUENCE</scope>
    <source>
        <strain evidence="5">Isolate 1-1 / race 1 (BBBD)</strain>
        <strain evidence="4">isolate 1-1 / race 1 (BBBD)</strain>
    </source>
</reference>
<evidence type="ECO:0000256" key="2">
    <source>
        <dbReference type="SAM" id="Phobius"/>
    </source>
</evidence>
<sequence length="596" mass="64366">MPPSARPAPLAAEDDERAHLLAGPAGLLERKPTAVELRLAVLAFGWLCVAAIGFGLFAGELARSHPAHPSPPSTILTTTVFVAPTGLPSPPKKPSQICASGPCVDAAGELRRTTQLSVDPCQDFAQFSTAAGRAPASEEISANIDARIEHVLSGPASADGTLQKIQAFRRLCERSGRRPAYSEYAGLLGKLTGLWQRKRGGWTEADRLGGVLAFLHAAGLPALFEMGAVGPALRPQTIGIDGLPEAFHALFPAGQVSQRIQAATKLADTLARLAALPGETQVLELDQAQRLACPATAPWPCWIRWKDFFAALHPDKPIRRLTLHGVDYFAHMARTIAEQSEIGLESFFHWVLIHSMRRHDCRQETKLVFGPSLLTLLFLNTSEQRTALQAHQRATRFVLAAMRDRAPRENWPRTLEGPPTDTDQSQELAAVSPDSWVETVYALERIRTRRAFAEGTLRWDVLASRPAIAGDVLYLPLGALQMPQSFPFSTDLPKSLLFGSTGYVLLDARDQAIGAHPAGERSGCEARLATAFAGWAAWAAAHPRQSRGRLVGLPAHIGAPDALFFVAFGRLGIGCPAIRRLPPFVAAFNCSTPTSL</sequence>
<dbReference type="EMBL" id="ADAS02000114">
    <property type="protein sequence ID" value="OAV89925.1"/>
    <property type="molecule type" value="Genomic_DNA"/>
</dbReference>
<dbReference type="Proteomes" id="UP000005240">
    <property type="component" value="Unassembled WGS sequence"/>
</dbReference>
<evidence type="ECO:0000313" key="4">
    <source>
        <dbReference type="EnsemblFungi" id="PTTG_01361-t43_1-p1"/>
    </source>
</evidence>
<dbReference type="GO" id="GO:0004222">
    <property type="term" value="F:metalloendopeptidase activity"/>
    <property type="evidence" value="ECO:0007669"/>
    <property type="project" value="InterPro"/>
</dbReference>
<keyword evidence="2" id="KW-0812">Transmembrane</keyword>
<evidence type="ECO:0000313" key="5">
    <source>
        <dbReference type="Proteomes" id="UP000005240"/>
    </source>
</evidence>
<name>A0A180GB61_PUCT1</name>
<protein>
    <submittedName>
        <fullName evidence="3 4">Uncharacterized protein</fullName>
    </submittedName>
</protein>
<evidence type="ECO:0000256" key="1">
    <source>
        <dbReference type="SAM" id="MobiDB-lite"/>
    </source>
</evidence>
<proteinExistence type="predicted"/>
<keyword evidence="5" id="KW-1185">Reference proteome</keyword>
<dbReference type="PROSITE" id="PS51885">
    <property type="entry name" value="NEPRILYSIN"/>
    <property type="match status" value="1"/>
</dbReference>
<evidence type="ECO:0000313" key="3">
    <source>
        <dbReference type="EMBL" id="OAV89925.1"/>
    </source>
</evidence>
<dbReference type="EnsemblFungi" id="PTTG_01361-t43_1">
    <property type="protein sequence ID" value="PTTG_01361-t43_1-p1"/>
    <property type="gene ID" value="PTTG_01361"/>
</dbReference>
<accession>A0A180GB61</accession>
<dbReference type="VEuPathDB" id="FungiDB:PTTG_01361"/>
<dbReference type="SUPFAM" id="SSF55486">
    <property type="entry name" value="Metalloproteases ('zincins'), catalytic domain"/>
    <property type="match status" value="1"/>
</dbReference>
<dbReference type="AlphaFoldDB" id="A0A180GB61"/>
<dbReference type="STRING" id="630390.A0A180GB61"/>
<reference evidence="3" key="1">
    <citation type="submission" date="2009-11" db="EMBL/GenBank/DDBJ databases">
        <authorList>
            <consortium name="The Broad Institute Genome Sequencing Platform"/>
            <person name="Ward D."/>
            <person name="Feldgarden M."/>
            <person name="Earl A."/>
            <person name="Young S.K."/>
            <person name="Zeng Q."/>
            <person name="Koehrsen M."/>
            <person name="Alvarado L."/>
            <person name="Berlin A."/>
            <person name="Bochicchio J."/>
            <person name="Borenstein D."/>
            <person name="Chapman S.B."/>
            <person name="Chen Z."/>
            <person name="Engels R."/>
            <person name="Freedman E."/>
            <person name="Gellesch M."/>
            <person name="Goldberg J."/>
            <person name="Griggs A."/>
            <person name="Gujja S."/>
            <person name="Heilman E."/>
            <person name="Heiman D."/>
            <person name="Hepburn T."/>
            <person name="Howarth C."/>
            <person name="Jen D."/>
            <person name="Larson L."/>
            <person name="Lewis B."/>
            <person name="Mehta T."/>
            <person name="Park D."/>
            <person name="Pearson M."/>
            <person name="Roberts A."/>
            <person name="Saif S."/>
            <person name="Shea T."/>
            <person name="Shenoy N."/>
            <person name="Sisk P."/>
            <person name="Stolte C."/>
            <person name="Sykes S."/>
            <person name="Thomson T."/>
            <person name="Walk T."/>
            <person name="White J."/>
            <person name="Yandava C."/>
            <person name="Izard J."/>
            <person name="Baranova O.V."/>
            <person name="Blanton J.M."/>
            <person name="Tanner A.C."/>
            <person name="Dewhirst F.E."/>
            <person name="Haas B."/>
            <person name="Nusbaum C."/>
            <person name="Birren B."/>
        </authorList>
    </citation>
    <scope>NUCLEOTIDE SEQUENCE [LARGE SCALE GENOMIC DNA]</scope>
    <source>
        <strain evidence="3">1-1 BBBD Race 1</strain>
    </source>
</reference>
<reference evidence="4" key="4">
    <citation type="submission" date="2025-05" db="UniProtKB">
        <authorList>
            <consortium name="EnsemblFungi"/>
        </authorList>
    </citation>
    <scope>IDENTIFICATION</scope>
    <source>
        <strain evidence="4">isolate 1-1 / race 1 (BBBD)</strain>
    </source>
</reference>